<gene>
    <name evidence="2" type="ORF">VB264_00810</name>
</gene>
<keyword evidence="3" id="KW-1185">Reference proteome</keyword>
<dbReference type="Gene3D" id="3.60.15.10">
    <property type="entry name" value="Ribonuclease Z/Hydroxyacylglutathione hydrolase-like"/>
    <property type="match status" value="1"/>
</dbReference>
<feature type="domain" description="Metallo-beta-lactamase" evidence="1">
    <location>
        <begin position="114"/>
        <end position="310"/>
    </location>
</feature>
<dbReference type="InterPro" id="IPR001279">
    <property type="entry name" value="Metallo-B-lactamas"/>
</dbReference>
<organism evidence="2 3">
    <name type="scientific">Arcicella aquatica</name>
    <dbReference type="NCBI Taxonomy" id="217141"/>
    <lineage>
        <taxon>Bacteria</taxon>
        <taxon>Pseudomonadati</taxon>
        <taxon>Bacteroidota</taxon>
        <taxon>Cytophagia</taxon>
        <taxon>Cytophagales</taxon>
        <taxon>Flectobacillaceae</taxon>
        <taxon>Arcicella</taxon>
    </lineage>
</organism>
<name>A0ABU5QGX9_9BACT</name>
<dbReference type="EMBL" id="JAYFUL010000001">
    <property type="protein sequence ID" value="MEA5256301.1"/>
    <property type="molecule type" value="Genomic_DNA"/>
</dbReference>
<protein>
    <submittedName>
        <fullName evidence="2">MBL fold metallo-hydrolase</fullName>
    </submittedName>
</protein>
<dbReference type="PANTHER" id="PTHR15032">
    <property type="entry name" value="N-ACYL-PHOSPHATIDYLETHANOLAMINE-HYDROLYZING PHOSPHOLIPASE D"/>
    <property type="match status" value="1"/>
</dbReference>
<dbReference type="RefSeq" id="WP_323246112.1">
    <property type="nucleotide sequence ID" value="NZ_JAYFUL010000001.1"/>
</dbReference>
<proteinExistence type="predicted"/>
<reference evidence="2 3" key="1">
    <citation type="submission" date="2023-12" db="EMBL/GenBank/DDBJ databases">
        <title>Novel species of the genus Arcicella isolated from rivers.</title>
        <authorList>
            <person name="Lu H."/>
        </authorList>
    </citation>
    <scope>NUCLEOTIDE SEQUENCE [LARGE SCALE GENOMIC DNA]</scope>
    <source>
        <strain evidence="2 3">LMG 21963</strain>
    </source>
</reference>
<evidence type="ECO:0000259" key="1">
    <source>
        <dbReference type="Pfam" id="PF12706"/>
    </source>
</evidence>
<evidence type="ECO:0000313" key="2">
    <source>
        <dbReference type="EMBL" id="MEA5256301.1"/>
    </source>
</evidence>
<dbReference type="Pfam" id="PF12706">
    <property type="entry name" value="Lactamase_B_2"/>
    <property type="match status" value="1"/>
</dbReference>
<sequence length="364" mass="41067">MLLIILIIAFLGMGLYVFMQQKVFGKDPSGARLARIEKSPNYSNGSFHNLSLTEVMPKDASYWGLLNDFLNKPKTVEPDNVLPSIKTDLKTLASEKPTIVWFGHSSYLIKSKKTTVLVDPVFSGSASPVSFFGKAFKGADVYNVEDFPDIDMLVLSHDHYDHLDYVTISKLIPKVKKFYTALGVGAHLEEWGVSPENIVEFDWWEGKKINDALEITSTPARHFSGRGFTRGKTLWSSFVLKIDGYSIFIGGDSGYDHHFKTIGEKFGPFDIALLENGQYGKDWPLIHTSPEETAKVAAELKTKVLMPVHWAKFALGYHAWDEPINRLVKSLEHSDIKLTTPLIGEPVVLDSIYPHKMWWNFKKP</sequence>
<dbReference type="PANTHER" id="PTHR15032:SF4">
    <property type="entry name" value="N-ACYL-PHOSPHATIDYLETHANOLAMINE-HYDROLYZING PHOSPHOLIPASE D"/>
    <property type="match status" value="1"/>
</dbReference>
<dbReference type="InterPro" id="IPR036866">
    <property type="entry name" value="RibonucZ/Hydroxyglut_hydro"/>
</dbReference>
<dbReference type="PIRSF" id="PIRSF038896">
    <property type="entry name" value="NAPE-PLD"/>
    <property type="match status" value="1"/>
</dbReference>
<dbReference type="SUPFAM" id="SSF56281">
    <property type="entry name" value="Metallo-hydrolase/oxidoreductase"/>
    <property type="match status" value="1"/>
</dbReference>
<dbReference type="InterPro" id="IPR024884">
    <property type="entry name" value="NAPE-PLD"/>
</dbReference>
<evidence type="ECO:0000313" key="3">
    <source>
        <dbReference type="Proteomes" id="UP001304671"/>
    </source>
</evidence>
<accession>A0ABU5QGX9</accession>
<comment type="caution">
    <text evidence="2">The sequence shown here is derived from an EMBL/GenBank/DDBJ whole genome shotgun (WGS) entry which is preliminary data.</text>
</comment>
<dbReference type="Proteomes" id="UP001304671">
    <property type="component" value="Unassembled WGS sequence"/>
</dbReference>